<organism evidence="2 3">
    <name type="scientific">Fusarium redolens</name>
    <dbReference type="NCBI Taxonomy" id="48865"/>
    <lineage>
        <taxon>Eukaryota</taxon>
        <taxon>Fungi</taxon>
        <taxon>Dikarya</taxon>
        <taxon>Ascomycota</taxon>
        <taxon>Pezizomycotina</taxon>
        <taxon>Sordariomycetes</taxon>
        <taxon>Hypocreomycetidae</taxon>
        <taxon>Hypocreales</taxon>
        <taxon>Nectriaceae</taxon>
        <taxon>Fusarium</taxon>
        <taxon>Fusarium redolens species complex</taxon>
    </lineage>
</organism>
<sequence>MTLALVPKHLLRRHSRATSAKGTFPSPVNTASRGVAGRDRASTWSPTAHTVEWLQVESFFASTIFWSFIIRCLHLFAGHYVLISYSSLTLHCIHSLYVWLVSLTPRCKLVCVVRLPCTSAPLARRLLAAFCNNNISATDNQLAVQQSVIQSDEALYSSKKERQARDTNGKNIQQRGFAGRHRPNY</sequence>
<accession>A0A9P9FYD2</accession>
<keyword evidence="3" id="KW-1185">Reference proteome</keyword>
<name>A0A9P9FYD2_FUSRE</name>
<evidence type="ECO:0000313" key="3">
    <source>
        <dbReference type="Proteomes" id="UP000720189"/>
    </source>
</evidence>
<dbReference type="GeneID" id="70215355"/>
<dbReference type="Proteomes" id="UP000720189">
    <property type="component" value="Unassembled WGS sequence"/>
</dbReference>
<dbReference type="EMBL" id="JAGMUX010000030">
    <property type="protein sequence ID" value="KAH7213389.1"/>
    <property type="molecule type" value="Genomic_DNA"/>
</dbReference>
<dbReference type="RefSeq" id="XP_046041837.1">
    <property type="nucleotide sequence ID" value="XM_046185401.1"/>
</dbReference>
<reference evidence="2" key="1">
    <citation type="journal article" date="2021" name="Nat. Commun.">
        <title>Genetic determinants of endophytism in the Arabidopsis root mycobiome.</title>
        <authorList>
            <person name="Mesny F."/>
            <person name="Miyauchi S."/>
            <person name="Thiergart T."/>
            <person name="Pickel B."/>
            <person name="Atanasova L."/>
            <person name="Karlsson M."/>
            <person name="Huettel B."/>
            <person name="Barry K.W."/>
            <person name="Haridas S."/>
            <person name="Chen C."/>
            <person name="Bauer D."/>
            <person name="Andreopoulos W."/>
            <person name="Pangilinan J."/>
            <person name="LaButti K."/>
            <person name="Riley R."/>
            <person name="Lipzen A."/>
            <person name="Clum A."/>
            <person name="Drula E."/>
            <person name="Henrissat B."/>
            <person name="Kohler A."/>
            <person name="Grigoriev I.V."/>
            <person name="Martin F.M."/>
            <person name="Hacquard S."/>
        </authorList>
    </citation>
    <scope>NUCLEOTIDE SEQUENCE</scope>
    <source>
        <strain evidence="2">MPI-CAGE-AT-0023</strain>
    </source>
</reference>
<comment type="caution">
    <text evidence="2">The sequence shown here is derived from an EMBL/GenBank/DDBJ whole genome shotgun (WGS) entry which is preliminary data.</text>
</comment>
<gene>
    <name evidence="2" type="ORF">BKA55DRAFT_256203</name>
</gene>
<evidence type="ECO:0000313" key="2">
    <source>
        <dbReference type="EMBL" id="KAH7213389.1"/>
    </source>
</evidence>
<evidence type="ECO:0000256" key="1">
    <source>
        <dbReference type="SAM" id="MobiDB-lite"/>
    </source>
</evidence>
<proteinExistence type="predicted"/>
<feature type="region of interest" description="Disordered" evidence="1">
    <location>
        <begin position="14"/>
        <end position="41"/>
    </location>
</feature>
<protein>
    <submittedName>
        <fullName evidence="2">Uncharacterized protein</fullName>
    </submittedName>
</protein>
<feature type="region of interest" description="Disordered" evidence="1">
    <location>
        <begin position="160"/>
        <end position="185"/>
    </location>
</feature>
<feature type="compositionally biased region" description="Polar residues" evidence="1">
    <location>
        <begin position="17"/>
        <end position="32"/>
    </location>
</feature>
<dbReference type="AlphaFoldDB" id="A0A9P9FYD2"/>